<evidence type="ECO:0000256" key="9">
    <source>
        <dbReference type="RuleBase" id="RU365073"/>
    </source>
</evidence>
<sequence length="699" mass="79354">MPGRCSDGDAVMGSERQGAVYSVQHGLVTHRISISVRWANGNRLRIAFFKKPLPCEEEEEETMSSGKVMELRLGSTEIDDAEKRRISYASVPAFALLQNHKQVMMRSKAPFSLEWWEHVMEFSRSISTILGSAREVSSSVRQNTAMLKQESQDPDLLNAIWDLLEIFYVDKQSLSWLPERLVDWLATYDRVLSKTEMTVHSRLLAIQVKLCKLKTPEDDPDYWDGVASALALGWLDVAVNFLRMHGSYQLDQLDNRQTENGLVEAVAVLISKMPRMRPSLPASGLGQCFNLKPDFIKAWEKWRGQVAKLDCSAFWNECDHHETMCGLKKLIQIMLGDIDTLAFVTCHWMELLISHLLYIRPFAMALEGMLSLSKKCIQLKSPGANKQFMVLILGIIGDDIEVVLAECSQIFDPWLLSHMIELLTAKSFQAESLLRDENYNLGGISLEELHRLVYAQVLSSHSFTWQIAPIYLASCPRQGLGLLEILLFKQPYTVDNRSALKVLEICRLYELDDVGKSIMQIVGMHHWKHGRKGAGIFWLQKARDENRLNAIAEHLLGFVGKSVLDDAFQQWEGLIDLLGSEHEASGGLAFFHKYRDFKKALQFVQDVRSNEINNQKVTAAARQAVNFLIQLMKNPSTPQWFWIILLHDSVELLQWSDHALVNVAETNMLLNKLQELSLVKVQGESEASKSDGSPQVLQQ</sequence>
<evidence type="ECO:0000256" key="8">
    <source>
        <dbReference type="ARBA" id="ARBA00023242"/>
    </source>
</evidence>
<keyword evidence="5 9" id="KW-0653">Protein transport</keyword>
<evidence type="ECO:0000256" key="6">
    <source>
        <dbReference type="ARBA" id="ARBA00023010"/>
    </source>
</evidence>
<feature type="non-terminal residue" evidence="10">
    <location>
        <position position="699"/>
    </location>
</feature>
<dbReference type="PANTHER" id="PTHR13373:SF21">
    <property type="entry name" value="NUCLEAR PORE COMPLEX PROTEIN NUP85"/>
    <property type="match status" value="1"/>
</dbReference>
<dbReference type="Pfam" id="PF07575">
    <property type="entry name" value="Nucleopor_Nup85"/>
    <property type="match status" value="1"/>
</dbReference>
<comment type="caution">
    <text evidence="10">The sequence shown here is derived from an EMBL/GenBank/DDBJ whole genome shotgun (WGS) entry which is preliminary data.</text>
</comment>
<dbReference type="GO" id="GO:0031965">
    <property type="term" value="C:nuclear membrane"/>
    <property type="evidence" value="ECO:0007669"/>
    <property type="project" value="UniProtKB-UniRule"/>
</dbReference>
<comment type="subunit">
    <text evidence="9">Component of the nuclear pore complex (NPC).</text>
</comment>
<keyword evidence="6 9" id="KW-0811">Translocation</keyword>
<comment type="similarity">
    <text evidence="2 9">Belongs to the nucleoporin Nup85 family.</text>
</comment>
<dbReference type="AlphaFoldDB" id="A0AA38CS22"/>
<evidence type="ECO:0000256" key="7">
    <source>
        <dbReference type="ARBA" id="ARBA00023132"/>
    </source>
</evidence>
<dbReference type="EMBL" id="JAHRHJ020000009">
    <property type="protein sequence ID" value="KAH9301604.1"/>
    <property type="molecule type" value="Genomic_DNA"/>
</dbReference>
<keyword evidence="3 9" id="KW-0813">Transport</keyword>
<dbReference type="Proteomes" id="UP000824469">
    <property type="component" value="Unassembled WGS sequence"/>
</dbReference>
<reference evidence="10 11" key="1">
    <citation type="journal article" date="2021" name="Nat. Plants">
        <title>The Taxus genome provides insights into paclitaxel biosynthesis.</title>
        <authorList>
            <person name="Xiong X."/>
            <person name="Gou J."/>
            <person name="Liao Q."/>
            <person name="Li Y."/>
            <person name="Zhou Q."/>
            <person name="Bi G."/>
            <person name="Li C."/>
            <person name="Du R."/>
            <person name="Wang X."/>
            <person name="Sun T."/>
            <person name="Guo L."/>
            <person name="Liang H."/>
            <person name="Lu P."/>
            <person name="Wu Y."/>
            <person name="Zhang Z."/>
            <person name="Ro D.K."/>
            <person name="Shang Y."/>
            <person name="Huang S."/>
            <person name="Yan J."/>
        </authorList>
    </citation>
    <scope>NUCLEOTIDE SEQUENCE [LARGE SCALE GENOMIC DNA]</scope>
    <source>
        <strain evidence="10">Ta-2019</strain>
    </source>
</reference>
<keyword evidence="9" id="KW-0472">Membrane</keyword>
<dbReference type="PANTHER" id="PTHR13373">
    <property type="entry name" value="FROUNT PROTEIN-RELATED"/>
    <property type="match status" value="1"/>
</dbReference>
<comment type="subcellular location">
    <subcellularLocation>
        <location evidence="1 9">Nucleus</location>
        <location evidence="1 9">Nuclear pore complex</location>
    </subcellularLocation>
</comment>
<evidence type="ECO:0000256" key="3">
    <source>
        <dbReference type="ARBA" id="ARBA00022448"/>
    </source>
</evidence>
<dbReference type="GO" id="GO:0006606">
    <property type="term" value="P:protein import into nucleus"/>
    <property type="evidence" value="ECO:0007669"/>
    <property type="project" value="TreeGrafter"/>
</dbReference>
<evidence type="ECO:0000256" key="2">
    <source>
        <dbReference type="ARBA" id="ARBA00005573"/>
    </source>
</evidence>
<evidence type="ECO:0000256" key="1">
    <source>
        <dbReference type="ARBA" id="ARBA00004567"/>
    </source>
</evidence>
<dbReference type="GO" id="GO:0017056">
    <property type="term" value="F:structural constituent of nuclear pore"/>
    <property type="evidence" value="ECO:0007669"/>
    <property type="project" value="TreeGrafter"/>
</dbReference>
<proteinExistence type="inferred from homology"/>
<gene>
    <name evidence="10" type="ORF">KI387_013187</name>
</gene>
<keyword evidence="11" id="KW-1185">Reference proteome</keyword>
<protein>
    <recommendedName>
        <fullName evidence="9">Nuclear pore complex protein Nup85</fullName>
    </recommendedName>
</protein>
<evidence type="ECO:0000256" key="5">
    <source>
        <dbReference type="ARBA" id="ARBA00022927"/>
    </source>
</evidence>
<organism evidence="10 11">
    <name type="scientific">Taxus chinensis</name>
    <name type="common">Chinese yew</name>
    <name type="synonym">Taxus wallichiana var. chinensis</name>
    <dbReference type="NCBI Taxonomy" id="29808"/>
    <lineage>
        <taxon>Eukaryota</taxon>
        <taxon>Viridiplantae</taxon>
        <taxon>Streptophyta</taxon>
        <taxon>Embryophyta</taxon>
        <taxon>Tracheophyta</taxon>
        <taxon>Spermatophyta</taxon>
        <taxon>Pinopsida</taxon>
        <taxon>Pinidae</taxon>
        <taxon>Conifers II</taxon>
        <taxon>Cupressales</taxon>
        <taxon>Taxaceae</taxon>
        <taxon>Taxus</taxon>
    </lineage>
</organism>
<keyword evidence="4 9" id="KW-0509">mRNA transport</keyword>
<evidence type="ECO:0000313" key="10">
    <source>
        <dbReference type="EMBL" id="KAH9301604.1"/>
    </source>
</evidence>
<evidence type="ECO:0000256" key="4">
    <source>
        <dbReference type="ARBA" id="ARBA00022816"/>
    </source>
</evidence>
<dbReference type="GO" id="GO:0031080">
    <property type="term" value="C:nuclear pore outer ring"/>
    <property type="evidence" value="ECO:0007669"/>
    <property type="project" value="TreeGrafter"/>
</dbReference>
<keyword evidence="7 9" id="KW-0906">Nuclear pore complex</keyword>
<dbReference type="OMA" id="ELMEWLN"/>
<evidence type="ECO:0000313" key="11">
    <source>
        <dbReference type="Proteomes" id="UP000824469"/>
    </source>
</evidence>
<dbReference type="InterPro" id="IPR011502">
    <property type="entry name" value="Nucleoporin_Nup85"/>
</dbReference>
<dbReference type="GO" id="GO:0045893">
    <property type="term" value="P:positive regulation of DNA-templated transcription"/>
    <property type="evidence" value="ECO:0007669"/>
    <property type="project" value="TreeGrafter"/>
</dbReference>
<accession>A0AA38CS22</accession>
<dbReference type="GO" id="GO:0006406">
    <property type="term" value="P:mRNA export from nucleus"/>
    <property type="evidence" value="ECO:0007669"/>
    <property type="project" value="TreeGrafter"/>
</dbReference>
<comment type="function">
    <text evidence="9">Functions as a component of the nuclear pore complex (NPC).</text>
</comment>
<keyword evidence="8 9" id="KW-0539">Nucleus</keyword>
<name>A0AA38CS22_TAXCH</name>